<organism evidence="2 3">
    <name type="scientific">Parasedimentitalea psychrophila</name>
    <dbReference type="NCBI Taxonomy" id="2997337"/>
    <lineage>
        <taxon>Bacteria</taxon>
        <taxon>Pseudomonadati</taxon>
        <taxon>Pseudomonadota</taxon>
        <taxon>Alphaproteobacteria</taxon>
        <taxon>Rhodobacterales</taxon>
        <taxon>Paracoccaceae</taxon>
        <taxon>Parasedimentitalea</taxon>
    </lineage>
</organism>
<reference evidence="2 3" key="1">
    <citation type="submission" date="2023-06" db="EMBL/GenBank/DDBJ databases">
        <title>Parasedimentitalea psychrophila sp. nov., a psychrophilic bacterium isolated from deep-sea sediment.</title>
        <authorList>
            <person name="Li A."/>
        </authorList>
    </citation>
    <scope>NUCLEOTIDE SEQUENCE [LARGE SCALE GENOMIC DNA]</scope>
    <source>
        <strain evidence="2 3">QS115</strain>
    </source>
</reference>
<dbReference type="EMBL" id="CP127247">
    <property type="protein sequence ID" value="WIY24890.1"/>
    <property type="molecule type" value="Genomic_DNA"/>
</dbReference>
<accession>A0A9Y2KXD8</accession>
<evidence type="ECO:0000256" key="1">
    <source>
        <dbReference type="SAM" id="MobiDB-lite"/>
    </source>
</evidence>
<dbReference type="KEGG" id="ppso:QPJ95_20715"/>
<evidence type="ECO:0000313" key="2">
    <source>
        <dbReference type="EMBL" id="WIY24890.1"/>
    </source>
</evidence>
<dbReference type="AlphaFoldDB" id="A0A9Y2KXD8"/>
<feature type="compositionally biased region" description="Polar residues" evidence="1">
    <location>
        <begin position="89"/>
        <end position="111"/>
    </location>
</feature>
<keyword evidence="3" id="KW-1185">Reference proteome</keyword>
<dbReference type="InterPro" id="IPR045516">
    <property type="entry name" value="DUF6477"/>
</dbReference>
<evidence type="ECO:0000313" key="3">
    <source>
        <dbReference type="Proteomes" id="UP001238334"/>
    </source>
</evidence>
<dbReference type="Pfam" id="PF20083">
    <property type="entry name" value="DUF6477"/>
    <property type="match status" value="1"/>
</dbReference>
<dbReference type="RefSeq" id="WP_270918138.1">
    <property type="nucleotide sequence ID" value="NZ_CP127247.1"/>
</dbReference>
<sequence length="118" mass="13263">MLDLIARLSSLHRPRLLIRAARIGARDYSRTRHLPRLLGYGGLPRPASAVMQLIEQEQHLNQRRLDNEPGYPLTRHVEVLIAMMGESQLLSDNQQQRPKNAAATDTGSRPVSFQKAGC</sequence>
<feature type="region of interest" description="Disordered" evidence="1">
    <location>
        <begin position="89"/>
        <end position="118"/>
    </location>
</feature>
<gene>
    <name evidence="2" type="ORF">QPJ95_20715</name>
</gene>
<protein>
    <submittedName>
        <fullName evidence="2">DUF6477 family protein</fullName>
    </submittedName>
</protein>
<proteinExistence type="predicted"/>
<dbReference type="Proteomes" id="UP001238334">
    <property type="component" value="Chromosome"/>
</dbReference>
<name>A0A9Y2KXD8_9RHOB</name>